<evidence type="ECO:0000256" key="1">
    <source>
        <dbReference type="ARBA" id="ARBA00006082"/>
    </source>
</evidence>
<dbReference type="NCBIfam" id="TIGR00585">
    <property type="entry name" value="mutl"/>
    <property type="match status" value="1"/>
</dbReference>
<dbReference type="Pfam" id="PF13589">
    <property type="entry name" value="HATPase_c_3"/>
    <property type="match status" value="1"/>
</dbReference>
<reference evidence="8 9" key="1">
    <citation type="submission" date="2015-07" db="EMBL/GenBank/DDBJ databases">
        <title>Isolation and Genomic Characterization of a Novel Halophilic Metal-Reducing Deltaproteobacterium from the Deep Subsurface.</title>
        <authorList>
            <person name="Badalamenti J.P."/>
            <person name="Summers Z.M."/>
            <person name="Gralnick J.A."/>
            <person name="Bond D.R."/>
        </authorList>
    </citation>
    <scope>NUCLEOTIDE SEQUENCE [LARGE SCALE GENOMIC DNA]</scope>
    <source>
        <strain evidence="8 9">WTL</strain>
    </source>
</reference>
<gene>
    <name evidence="5 8" type="primary">mutL</name>
    <name evidence="8" type="ORF">DSOUD_1711</name>
</gene>
<dbReference type="GO" id="GO:0030983">
    <property type="term" value="F:mismatched DNA binding"/>
    <property type="evidence" value="ECO:0007669"/>
    <property type="project" value="InterPro"/>
</dbReference>
<dbReference type="GO" id="GO:0016887">
    <property type="term" value="F:ATP hydrolysis activity"/>
    <property type="evidence" value="ECO:0007669"/>
    <property type="project" value="InterPro"/>
</dbReference>
<dbReference type="PANTHER" id="PTHR10073">
    <property type="entry name" value="DNA MISMATCH REPAIR PROTEIN MLH, PMS, MUTL"/>
    <property type="match status" value="1"/>
</dbReference>
<dbReference type="InterPro" id="IPR002099">
    <property type="entry name" value="MutL/Mlh/PMS"/>
</dbReference>
<dbReference type="STRING" id="1603606.DSOUD_1711"/>
<feature type="domain" description="DNA mismatch repair protein S5" evidence="7">
    <location>
        <begin position="210"/>
        <end position="329"/>
    </location>
</feature>
<dbReference type="CDD" id="cd00782">
    <property type="entry name" value="MutL_Trans"/>
    <property type="match status" value="1"/>
</dbReference>
<dbReference type="SMART" id="SM00853">
    <property type="entry name" value="MutL_C"/>
    <property type="match status" value="1"/>
</dbReference>
<dbReference type="InterPro" id="IPR036890">
    <property type="entry name" value="HATPase_C_sf"/>
</dbReference>
<dbReference type="InterPro" id="IPR042120">
    <property type="entry name" value="MutL_C_dimsub"/>
</dbReference>
<dbReference type="InterPro" id="IPR038973">
    <property type="entry name" value="MutL/Mlh/Pms-like"/>
</dbReference>
<dbReference type="GO" id="GO:0006298">
    <property type="term" value="P:mismatch repair"/>
    <property type="evidence" value="ECO:0007669"/>
    <property type="project" value="UniProtKB-UniRule"/>
</dbReference>
<dbReference type="RefSeq" id="WP_053550586.1">
    <property type="nucleotide sequence ID" value="NZ_CP010802.1"/>
</dbReference>
<dbReference type="FunFam" id="3.30.565.10:FF:000003">
    <property type="entry name" value="DNA mismatch repair endonuclease MutL"/>
    <property type="match status" value="1"/>
</dbReference>
<dbReference type="InterPro" id="IPR020568">
    <property type="entry name" value="Ribosomal_Su5_D2-typ_SF"/>
</dbReference>
<dbReference type="Gene3D" id="3.30.565.10">
    <property type="entry name" value="Histidine kinase-like ATPase, C-terminal domain"/>
    <property type="match status" value="1"/>
</dbReference>
<dbReference type="SUPFAM" id="SSF118116">
    <property type="entry name" value="DNA mismatch repair protein MutL"/>
    <property type="match status" value="1"/>
</dbReference>
<dbReference type="AlphaFoldDB" id="A0A0M3QFM5"/>
<dbReference type="SMART" id="SM01340">
    <property type="entry name" value="DNA_mis_repair"/>
    <property type="match status" value="1"/>
</dbReference>
<evidence type="ECO:0000256" key="2">
    <source>
        <dbReference type="ARBA" id="ARBA00021975"/>
    </source>
</evidence>
<dbReference type="OrthoDB" id="9763467at2"/>
<dbReference type="CDD" id="cd16926">
    <property type="entry name" value="HATPase_MutL-MLH-PMS-like"/>
    <property type="match status" value="1"/>
</dbReference>
<dbReference type="Pfam" id="PF01119">
    <property type="entry name" value="DNA_mis_repair"/>
    <property type="match status" value="1"/>
</dbReference>
<comment type="function">
    <text evidence="5">This protein is involved in the repair of mismatches in DNA. It is required for dam-dependent methyl-directed DNA mismatch repair. May act as a 'molecular matchmaker', a protein that promotes the formation of a stable complex between two or more DNA-binding proteins in an ATP-dependent manner without itself being part of a final effector complex.</text>
</comment>
<dbReference type="PANTHER" id="PTHR10073:SF12">
    <property type="entry name" value="DNA MISMATCH REPAIR PROTEIN MLH1"/>
    <property type="match status" value="1"/>
</dbReference>
<organism evidence="8 9">
    <name type="scientific">Desulfuromonas soudanensis</name>
    <dbReference type="NCBI Taxonomy" id="1603606"/>
    <lineage>
        <taxon>Bacteria</taxon>
        <taxon>Pseudomonadati</taxon>
        <taxon>Thermodesulfobacteriota</taxon>
        <taxon>Desulfuromonadia</taxon>
        <taxon>Desulfuromonadales</taxon>
        <taxon>Desulfuromonadaceae</taxon>
        <taxon>Desulfuromonas</taxon>
    </lineage>
</organism>
<dbReference type="InterPro" id="IPR013507">
    <property type="entry name" value="DNA_mismatch_S5_2-like"/>
</dbReference>
<feature type="domain" description="MutL C-terminal dimerisation" evidence="6">
    <location>
        <begin position="412"/>
        <end position="555"/>
    </location>
</feature>
<proteinExistence type="inferred from homology"/>
<dbReference type="InterPro" id="IPR042121">
    <property type="entry name" value="MutL_C_regsub"/>
</dbReference>
<keyword evidence="4 5" id="KW-0234">DNA repair</keyword>
<dbReference type="KEGG" id="des:DSOUD_1711"/>
<evidence type="ECO:0000256" key="3">
    <source>
        <dbReference type="ARBA" id="ARBA00022763"/>
    </source>
</evidence>
<dbReference type="InterPro" id="IPR014790">
    <property type="entry name" value="MutL_C"/>
</dbReference>
<evidence type="ECO:0000313" key="8">
    <source>
        <dbReference type="EMBL" id="ALC16489.1"/>
    </source>
</evidence>
<dbReference type="EMBL" id="CP010802">
    <property type="protein sequence ID" value="ALC16489.1"/>
    <property type="molecule type" value="Genomic_DNA"/>
</dbReference>
<dbReference type="GO" id="GO:0140664">
    <property type="term" value="F:ATP-dependent DNA damage sensor activity"/>
    <property type="evidence" value="ECO:0007669"/>
    <property type="project" value="InterPro"/>
</dbReference>
<evidence type="ECO:0000259" key="7">
    <source>
        <dbReference type="SMART" id="SM01340"/>
    </source>
</evidence>
<dbReference type="Gene3D" id="3.30.1540.20">
    <property type="entry name" value="MutL, C-terminal domain, dimerisation subdomain"/>
    <property type="match status" value="1"/>
</dbReference>
<protein>
    <recommendedName>
        <fullName evidence="2 5">DNA mismatch repair protein MutL</fullName>
    </recommendedName>
</protein>
<dbReference type="Gene3D" id="3.30.1370.100">
    <property type="entry name" value="MutL, C-terminal domain, regulatory subdomain"/>
    <property type="match status" value="1"/>
</dbReference>
<dbReference type="InterPro" id="IPR037198">
    <property type="entry name" value="MutL_C_sf"/>
</dbReference>
<evidence type="ECO:0000313" key="9">
    <source>
        <dbReference type="Proteomes" id="UP000057158"/>
    </source>
</evidence>
<dbReference type="HAMAP" id="MF_00149">
    <property type="entry name" value="DNA_mis_repair"/>
    <property type="match status" value="1"/>
</dbReference>
<dbReference type="GO" id="GO:0032300">
    <property type="term" value="C:mismatch repair complex"/>
    <property type="evidence" value="ECO:0007669"/>
    <property type="project" value="InterPro"/>
</dbReference>
<dbReference type="SUPFAM" id="SSF55874">
    <property type="entry name" value="ATPase domain of HSP90 chaperone/DNA topoisomerase II/histidine kinase"/>
    <property type="match status" value="1"/>
</dbReference>
<comment type="similarity">
    <text evidence="1 5">Belongs to the DNA mismatch repair MutL/HexB family.</text>
</comment>
<dbReference type="Gene3D" id="3.30.230.10">
    <property type="match status" value="1"/>
</dbReference>
<dbReference type="InterPro" id="IPR020667">
    <property type="entry name" value="DNA_mismatch_repair_MutL"/>
</dbReference>
<keyword evidence="9" id="KW-1185">Reference proteome</keyword>
<dbReference type="PROSITE" id="PS00058">
    <property type="entry name" value="DNA_MISMATCH_REPAIR_1"/>
    <property type="match status" value="1"/>
</dbReference>
<name>A0A0M3QFM5_9BACT</name>
<dbReference type="Proteomes" id="UP000057158">
    <property type="component" value="Chromosome"/>
</dbReference>
<dbReference type="InterPro" id="IPR014762">
    <property type="entry name" value="DNA_mismatch_repair_CS"/>
</dbReference>
<dbReference type="Pfam" id="PF08676">
    <property type="entry name" value="MutL_C"/>
    <property type="match status" value="1"/>
</dbReference>
<evidence type="ECO:0000256" key="5">
    <source>
        <dbReference type="HAMAP-Rule" id="MF_00149"/>
    </source>
</evidence>
<dbReference type="GO" id="GO:0005524">
    <property type="term" value="F:ATP binding"/>
    <property type="evidence" value="ECO:0007669"/>
    <property type="project" value="InterPro"/>
</dbReference>
<sequence>MKHSIQILPEHLCNKIAAGEVVERPASVVKELLENSLDAGAREIRVEVDGGGKRLVRVVDDGMGMGQDDAFLCLERHATSKIRSDDDLFSLRTLGFRGEALPSIAAVSRLTLRSRSAESLEGWEIYAEGGTVKRAGEVGIPVGTTIEVRDLFFNTPARRKFLRRDETEIGHIADIVTRLALAHPEVQFSLVHNGRPLIEAYRQTRLSERVGALLGRPLLGDLIPLERDGGEGLRLHGLVGHPGVSRSTTGAVYTFINGRYIRDRVVQHALLEGYRNLLEKGRYPVVILFLEIDPALVDVNVHPTKHEVRFQDQKLVHDFIVVAVRDILRPSGWLPVREGGDKTSLAGSPPLPPLTVGSSPAPLERIQDSLQAYARTSAFSSAAEPRRLPGPFRISASPQAPEEKGFFSSLEILGQYRRSYVLCQDGDDLILIDQHAAHERIGFERLKSQYSQGRVEGQSLLFPAIIELDFRESAALAGHLDDLARLGFDLEPFGGNAWALKGVPRILSDGAAERLVRDVAGEVAALGKSGLVEEALDNILILMACHGMLRANQSLAHPEIEALLRDLDQVDFSAHCPHGRPVMKRMTLGEIERMFKRG</sequence>
<keyword evidence="3 5" id="KW-0227">DNA damage</keyword>
<dbReference type="InterPro" id="IPR014721">
    <property type="entry name" value="Ribsml_uS5_D2-typ_fold_subgr"/>
</dbReference>
<dbReference type="SUPFAM" id="SSF54211">
    <property type="entry name" value="Ribosomal protein S5 domain 2-like"/>
    <property type="match status" value="1"/>
</dbReference>
<evidence type="ECO:0000256" key="4">
    <source>
        <dbReference type="ARBA" id="ARBA00023204"/>
    </source>
</evidence>
<evidence type="ECO:0000259" key="6">
    <source>
        <dbReference type="SMART" id="SM00853"/>
    </source>
</evidence>
<accession>A0A0M3QFM5</accession>
<dbReference type="PATRIC" id="fig|1603606.3.peg.1863"/>